<organism evidence="1 2">
    <name type="scientific">Ditylenchus destructor</name>
    <dbReference type="NCBI Taxonomy" id="166010"/>
    <lineage>
        <taxon>Eukaryota</taxon>
        <taxon>Metazoa</taxon>
        <taxon>Ecdysozoa</taxon>
        <taxon>Nematoda</taxon>
        <taxon>Chromadorea</taxon>
        <taxon>Rhabditida</taxon>
        <taxon>Tylenchina</taxon>
        <taxon>Tylenchomorpha</taxon>
        <taxon>Sphaerularioidea</taxon>
        <taxon>Anguinidae</taxon>
        <taxon>Anguininae</taxon>
        <taxon>Ditylenchus</taxon>
    </lineage>
</organism>
<sequence length="115" mass="12851">MYKNAVCFYDKAKEQCGEERAKAIMKEYDPYVSPAHLCRCCKDVIQFMENLGLHVSVKGGKGKTCSMSDTVNGCYFDDQQHPGDGQHNGRRSKGNSLDARYFVSIVAIFALCLIV</sequence>
<dbReference type="AlphaFoldDB" id="A0AAD4QXD1"/>
<reference evidence="1" key="1">
    <citation type="submission" date="2022-01" db="EMBL/GenBank/DDBJ databases">
        <title>Genome Sequence Resource for Two Populations of Ditylenchus destructor, the Migratory Endoparasitic Phytonematode.</title>
        <authorList>
            <person name="Zhang H."/>
            <person name="Lin R."/>
            <person name="Xie B."/>
        </authorList>
    </citation>
    <scope>NUCLEOTIDE SEQUENCE</scope>
    <source>
        <strain evidence="1">BazhouSP</strain>
    </source>
</reference>
<dbReference type="EMBL" id="JAKKPZ010000362">
    <property type="protein sequence ID" value="KAI1695916.1"/>
    <property type="molecule type" value="Genomic_DNA"/>
</dbReference>
<proteinExistence type="predicted"/>
<dbReference type="Proteomes" id="UP001201812">
    <property type="component" value="Unassembled WGS sequence"/>
</dbReference>
<evidence type="ECO:0000313" key="1">
    <source>
        <dbReference type="EMBL" id="KAI1695916.1"/>
    </source>
</evidence>
<accession>A0AAD4QXD1</accession>
<comment type="caution">
    <text evidence="1">The sequence shown here is derived from an EMBL/GenBank/DDBJ whole genome shotgun (WGS) entry which is preliminary data.</text>
</comment>
<name>A0AAD4QXD1_9BILA</name>
<protein>
    <submittedName>
        <fullName evidence="1">Uncharacterized protein</fullName>
    </submittedName>
</protein>
<gene>
    <name evidence="1" type="ORF">DdX_19310</name>
</gene>
<evidence type="ECO:0000313" key="2">
    <source>
        <dbReference type="Proteomes" id="UP001201812"/>
    </source>
</evidence>
<keyword evidence="2" id="KW-1185">Reference proteome</keyword>